<sequence>TSGTVKGGRKPSGFNRQEVAGLRLVFPIREDHKLEFYVSRSGRCSEVVSLTETLSGVLAKAGFRHQVEYDRTLTGPPHPGISGGYRREPAGADASGA</sequence>
<accession>T1BAW4</accession>
<name>T1BAW4_9ZZZZ</name>
<evidence type="ECO:0000313" key="2">
    <source>
        <dbReference type="EMBL" id="EQD51420.1"/>
    </source>
</evidence>
<gene>
    <name evidence="2" type="ORF">B2A_06895</name>
</gene>
<feature type="region of interest" description="Disordered" evidence="1">
    <location>
        <begin position="69"/>
        <end position="97"/>
    </location>
</feature>
<organism evidence="2">
    <name type="scientific">mine drainage metagenome</name>
    <dbReference type="NCBI Taxonomy" id="410659"/>
    <lineage>
        <taxon>unclassified sequences</taxon>
        <taxon>metagenomes</taxon>
        <taxon>ecological metagenomes</taxon>
    </lineage>
</organism>
<comment type="caution">
    <text evidence="2">The sequence shown here is derived from an EMBL/GenBank/DDBJ whole genome shotgun (WGS) entry which is preliminary data.</text>
</comment>
<proteinExistence type="predicted"/>
<protein>
    <submittedName>
        <fullName evidence="2">Uncharacterized protein</fullName>
    </submittedName>
</protein>
<reference evidence="2" key="1">
    <citation type="submission" date="2013-08" db="EMBL/GenBank/DDBJ databases">
        <authorList>
            <person name="Mendez C."/>
            <person name="Richter M."/>
            <person name="Ferrer M."/>
            <person name="Sanchez J."/>
        </authorList>
    </citation>
    <scope>NUCLEOTIDE SEQUENCE</scope>
</reference>
<reference evidence="2" key="2">
    <citation type="journal article" date="2014" name="ISME J.">
        <title>Microbial stratification in low pH oxic and suboxic macroscopic growths along an acid mine drainage.</title>
        <authorList>
            <person name="Mendez-Garcia C."/>
            <person name="Mesa V."/>
            <person name="Sprenger R.R."/>
            <person name="Richter M."/>
            <person name="Diez M.S."/>
            <person name="Solano J."/>
            <person name="Bargiela R."/>
            <person name="Golyshina O.V."/>
            <person name="Manteca A."/>
            <person name="Ramos J.L."/>
            <person name="Gallego J.R."/>
            <person name="Llorente I."/>
            <person name="Martins Dos Santos V.A."/>
            <person name="Jensen O.N."/>
            <person name="Pelaez A.I."/>
            <person name="Sanchez J."/>
            <person name="Ferrer M."/>
        </authorList>
    </citation>
    <scope>NUCLEOTIDE SEQUENCE</scope>
</reference>
<evidence type="ECO:0000256" key="1">
    <source>
        <dbReference type="SAM" id="MobiDB-lite"/>
    </source>
</evidence>
<feature type="non-terminal residue" evidence="2">
    <location>
        <position position="1"/>
    </location>
</feature>
<dbReference type="EMBL" id="AUZZ01004920">
    <property type="protein sequence ID" value="EQD51420.1"/>
    <property type="molecule type" value="Genomic_DNA"/>
</dbReference>
<dbReference type="AlphaFoldDB" id="T1BAW4"/>